<feature type="DNA-binding region" description="H-T-H motif" evidence="2">
    <location>
        <begin position="26"/>
        <end position="45"/>
    </location>
</feature>
<evidence type="ECO:0000313" key="5">
    <source>
        <dbReference type="Proteomes" id="UP000218505"/>
    </source>
</evidence>
<dbReference type="GO" id="GO:0000976">
    <property type="term" value="F:transcription cis-regulatory region binding"/>
    <property type="evidence" value="ECO:0007669"/>
    <property type="project" value="TreeGrafter"/>
</dbReference>
<dbReference type="Pfam" id="PF00440">
    <property type="entry name" value="TetR_N"/>
    <property type="match status" value="1"/>
</dbReference>
<reference evidence="4" key="1">
    <citation type="submission" date="2017-09" db="EMBL/GenBank/DDBJ databases">
        <title>Complete Genome Sequence of ansamitocin-producing Bacterium Actinosynnema pretiosum X47.</title>
        <authorList>
            <person name="Cao G."/>
            <person name="Zong G."/>
            <person name="Zhong C."/>
            <person name="Fu J."/>
        </authorList>
    </citation>
    <scope>NUCLEOTIDE SEQUENCE [LARGE SCALE GENOMIC DNA]</scope>
    <source>
        <strain evidence="4">X47</strain>
    </source>
</reference>
<feature type="domain" description="HTH tetR-type" evidence="3">
    <location>
        <begin position="3"/>
        <end position="63"/>
    </location>
</feature>
<dbReference type="InterPro" id="IPR001647">
    <property type="entry name" value="HTH_TetR"/>
</dbReference>
<dbReference type="InterPro" id="IPR050109">
    <property type="entry name" value="HTH-type_TetR-like_transc_reg"/>
</dbReference>
<dbReference type="InterPro" id="IPR036271">
    <property type="entry name" value="Tet_transcr_reg_TetR-rel_C_sf"/>
</dbReference>
<evidence type="ECO:0000256" key="2">
    <source>
        <dbReference type="PROSITE-ProRule" id="PRU00335"/>
    </source>
</evidence>
<evidence type="ECO:0000259" key="3">
    <source>
        <dbReference type="PROSITE" id="PS50977"/>
    </source>
</evidence>
<keyword evidence="1 2" id="KW-0238">DNA-binding</keyword>
<dbReference type="GO" id="GO:0003700">
    <property type="term" value="F:DNA-binding transcription factor activity"/>
    <property type="evidence" value="ECO:0007669"/>
    <property type="project" value="TreeGrafter"/>
</dbReference>
<organism evidence="4 5">
    <name type="scientific">Actinosynnema pretiosum</name>
    <dbReference type="NCBI Taxonomy" id="42197"/>
    <lineage>
        <taxon>Bacteria</taxon>
        <taxon>Bacillati</taxon>
        <taxon>Actinomycetota</taxon>
        <taxon>Actinomycetes</taxon>
        <taxon>Pseudonocardiales</taxon>
        <taxon>Pseudonocardiaceae</taxon>
        <taxon>Actinosynnema</taxon>
    </lineage>
</organism>
<dbReference type="Gene3D" id="1.10.357.10">
    <property type="entry name" value="Tetracycline Repressor, domain 2"/>
    <property type="match status" value="1"/>
</dbReference>
<keyword evidence="5" id="KW-1185">Reference proteome</keyword>
<gene>
    <name evidence="4" type="ORF">CNX65_10770</name>
</gene>
<dbReference type="SUPFAM" id="SSF48498">
    <property type="entry name" value="Tetracyclin repressor-like, C-terminal domain"/>
    <property type="match status" value="1"/>
</dbReference>
<protein>
    <submittedName>
        <fullName evidence="4">TetR family transcriptional regulator</fullName>
    </submittedName>
</protein>
<dbReference type="InterPro" id="IPR009057">
    <property type="entry name" value="Homeodomain-like_sf"/>
</dbReference>
<evidence type="ECO:0000313" key="4">
    <source>
        <dbReference type="EMBL" id="ATE53715.1"/>
    </source>
</evidence>
<dbReference type="AlphaFoldDB" id="A0A290Z418"/>
<name>A0A290Z418_9PSEU</name>
<dbReference type="EMBL" id="CP023445">
    <property type="protein sequence ID" value="ATE53715.1"/>
    <property type="molecule type" value="Genomic_DNA"/>
</dbReference>
<dbReference type="RefSeq" id="WP_096492650.1">
    <property type="nucleotide sequence ID" value="NZ_CP023445.1"/>
</dbReference>
<dbReference type="PANTHER" id="PTHR30055">
    <property type="entry name" value="HTH-TYPE TRANSCRIPTIONAL REGULATOR RUTR"/>
    <property type="match status" value="1"/>
</dbReference>
<dbReference type="PRINTS" id="PR00455">
    <property type="entry name" value="HTHTETR"/>
</dbReference>
<evidence type="ECO:0000256" key="1">
    <source>
        <dbReference type="ARBA" id="ARBA00023125"/>
    </source>
</evidence>
<sequence>MRQSNRTKILEAAFALVQREGLTRLTLESVAVEAGLTKGGLMYHFPAREALLVALHQWLAEQWEAQLEAEAGKKAADTTATERLTAYARVSLESATRADLQLMLESVPHEETTWPWADVLARWSEPAENAEHDDAALTRLVARLAADGLWMYQALGYGELSPELRGRLTERITRLVEDAERG</sequence>
<proteinExistence type="predicted"/>
<dbReference type="SUPFAM" id="SSF46689">
    <property type="entry name" value="Homeodomain-like"/>
    <property type="match status" value="1"/>
</dbReference>
<dbReference type="InterPro" id="IPR041479">
    <property type="entry name" value="TetR_CgmR_C"/>
</dbReference>
<dbReference type="KEGG" id="apre:CNX65_10770"/>
<dbReference type="PANTHER" id="PTHR30055:SF148">
    <property type="entry name" value="TETR-FAMILY TRANSCRIPTIONAL REGULATOR"/>
    <property type="match status" value="1"/>
</dbReference>
<accession>A0A290Z418</accession>
<dbReference type="Proteomes" id="UP000218505">
    <property type="component" value="Chromosome"/>
</dbReference>
<dbReference type="PROSITE" id="PS50977">
    <property type="entry name" value="HTH_TETR_2"/>
    <property type="match status" value="1"/>
</dbReference>
<dbReference type="Pfam" id="PF17937">
    <property type="entry name" value="TetR_C_28"/>
    <property type="match status" value="1"/>
</dbReference>